<feature type="binding site" evidence="4">
    <location>
        <position position="47"/>
    </location>
    <ligand>
        <name>1-deoxy-D-xylulose 5-phosphate</name>
        <dbReference type="ChEBI" id="CHEBI:57792"/>
    </ligand>
</feature>
<dbReference type="PANTHER" id="PTHR30456:SF0">
    <property type="entry name" value="PYRIDOXINE 5'-PHOSPHATE SYNTHASE"/>
    <property type="match status" value="1"/>
</dbReference>
<evidence type="ECO:0000256" key="5">
    <source>
        <dbReference type="NCBIfam" id="TIGR00559"/>
    </source>
</evidence>
<evidence type="ECO:0000256" key="2">
    <source>
        <dbReference type="ARBA" id="ARBA00022679"/>
    </source>
</evidence>
<dbReference type="HAMAP" id="MF_00279">
    <property type="entry name" value="PdxJ"/>
    <property type="match status" value="1"/>
</dbReference>
<proteinExistence type="inferred from homology"/>
<gene>
    <name evidence="4" type="primary">pdxJ</name>
    <name evidence="6" type="ORF">NFI95_12155</name>
</gene>
<dbReference type="InterPro" id="IPR004569">
    <property type="entry name" value="PyrdxlP_synth_PdxJ"/>
</dbReference>
<dbReference type="CDD" id="cd00003">
    <property type="entry name" value="PNPsynthase"/>
    <property type="match status" value="1"/>
</dbReference>
<feature type="binding site" evidence="4">
    <location>
        <position position="189"/>
    </location>
    <ligand>
        <name>3-amino-2-oxopropyl phosphate</name>
        <dbReference type="ChEBI" id="CHEBI:57279"/>
    </ligand>
</feature>
<feature type="active site" description="Proton acceptor" evidence="4">
    <location>
        <position position="45"/>
    </location>
</feature>
<evidence type="ECO:0000313" key="7">
    <source>
        <dbReference type="Proteomes" id="UP001524587"/>
    </source>
</evidence>
<organism evidence="6 7">
    <name type="scientific">Endosaccharibacter trunci</name>
    <dbReference type="NCBI Taxonomy" id="2812733"/>
    <lineage>
        <taxon>Bacteria</taxon>
        <taxon>Pseudomonadati</taxon>
        <taxon>Pseudomonadota</taxon>
        <taxon>Alphaproteobacteria</taxon>
        <taxon>Acetobacterales</taxon>
        <taxon>Acetobacteraceae</taxon>
        <taxon>Endosaccharibacter</taxon>
    </lineage>
</organism>
<evidence type="ECO:0000256" key="3">
    <source>
        <dbReference type="ARBA" id="ARBA00023096"/>
    </source>
</evidence>
<feature type="binding site" evidence="4">
    <location>
        <position position="9"/>
    </location>
    <ligand>
        <name>3-amino-2-oxopropyl phosphate</name>
        <dbReference type="ChEBI" id="CHEBI:57279"/>
    </ligand>
</feature>
<feature type="binding site" evidence="4">
    <location>
        <begin position="11"/>
        <end position="12"/>
    </location>
    <ligand>
        <name>1-deoxy-D-xylulose 5-phosphate</name>
        <dbReference type="ChEBI" id="CHEBI:57792"/>
    </ligand>
</feature>
<protein>
    <recommendedName>
        <fullName evidence="4 5">Pyridoxine 5'-phosphate synthase</fullName>
        <shortName evidence="4">PNP synthase</shortName>
        <ecNumber evidence="4 5">2.6.99.2</ecNumber>
    </recommendedName>
</protein>
<accession>A0ABT1WAB4</accession>
<evidence type="ECO:0000256" key="4">
    <source>
        <dbReference type="HAMAP-Rule" id="MF_00279"/>
    </source>
</evidence>
<feature type="binding site" evidence="4">
    <location>
        <begin position="210"/>
        <end position="211"/>
    </location>
    <ligand>
        <name>3-amino-2-oxopropyl phosphate</name>
        <dbReference type="ChEBI" id="CHEBI:57279"/>
    </ligand>
</feature>
<comment type="caution">
    <text evidence="6">The sequence shown here is derived from an EMBL/GenBank/DDBJ whole genome shotgun (WGS) entry which is preliminary data.</text>
</comment>
<dbReference type="NCBIfam" id="NF003624">
    <property type="entry name" value="PRK05265.1-2"/>
    <property type="match status" value="1"/>
</dbReference>
<comment type="similarity">
    <text evidence="4">Belongs to the PNP synthase family.</text>
</comment>
<reference evidence="6 7" key="1">
    <citation type="submission" date="2022-06" db="EMBL/GenBank/DDBJ databases">
        <title>Endosaccharibacter gen. nov., sp. nov., endophytic bacteria isolated from sugarcane.</title>
        <authorList>
            <person name="Pitiwittayakul N."/>
            <person name="Yukphan P."/>
            <person name="Charoenyingcharoen P."/>
            <person name="Tanasupawat S."/>
        </authorList>
    </citation>
    <scope>NUCLEOTIDE SEQUENCE [LARGE SCALE GENOMIC DNA]</scope>
    <source>
        <strain evidence="6 7">KSS8</strain>
    </source>
</reference>
<dbReference type="GO" id="GO:0033856">
    <property type="term" value="F:pyridoxine 5'-phosphate synthase activity"/>
    <property type="evidence" value="ECO:0007669"/>
    <property type="project" value="UniProtKB-EC"/>
</dbReference>
<dbReference type="Gene3D" id="3.20.20.70">
    <property type="entry name" value="Aldolase class I"/>
    <property type="match status" value="1"/>
</dbReference>
<keyword evidence="1 4" id="KW-0963">Cytoplasm</keyword>
<dbReference type="EMBL" id="JAMSKV010000010">
    <property type="protein sequence ID" value="MCQ8279197.1"/>
    <property type="molecule type" value="Genomic_DNA"/>
</dbReference>
<name>A0ABT1WAB4_9PROT</name>
<feature type="active site" description="Proton acceptor" evidence="4">
    <location>
        <position position="72"/>
    </location>
</feature>
<dbReference type="PANTHER" id="PTHR30456">
    <property type="entry name" value="PYRIDOXINE 5'-PHOSPHATE SYNTHASE"/>
    <property type="match status" value="1"/>
</dbReference>
<dbReference type="NCBIfam" id="NF003625">
    <property type="entry name" value="PRK05265.1-3"/>
    <property type="match status" value="1"/>
</dbReference>
<evidence type="ECO:0000256" key="1">
    <source>
        <dbReference type="ARBA" id="ARBA00022490"/>
    </source>
</evidence>
<sequence length="237" mass="24879">MSQARLGVNIDHVATVRNARGGLHPDPLAAALAAIRAGADGITLHLREDRRHIRDADVAAIRQGIAAPVNLEMASTDEMVRIALLHRPHAACIVPERREEVTTEGGLDAAGQVETLGPRVAALREAGIRVSLFIDPEPRQIETAARLGAPVVELHTGAYAEGRQGELERLQAGASLAASLGLEVHAGHGLTYENVSAVAAIPAVAELNIGHYLIGQAILDGLPAAVARMKALIRAAR</sequence>
<keyword evidence="3 4" id="KW-0664">Pyridoxine biosynthesis</keyword>
<dbReference type="SUPFAM" id="SSF63892">
    <property type="entry name" value="Pyridoxine 5'-phosphate synthase"/>
    <property type="match status" value="1"/>
</dbReference>
<feature type="site" description="Transition state stabilizer" evidence="4">
    <location>
        <position position="153"/>
    </location>
</feature>
<feature type="binding site" evidence="4">
    <location>
        <position position="52"/>
    </location>
    <ligand>
        <name>1-deoxy-D-xylulose 5-phosphate</name>
        <dbReference type="ChEBI" id="CHEBI:57792"/>
    </ligand>
</feature>
<comment type="subcellular location">
    <subcellularLocation>
        <location evidence="4">Cytoplasm</location>
    </subcellularLocation>
</comment>
<feature type="binding site" evidence="4">
    <location>
        <position position="20"/>
    </location>
    <ligand>
        <name>3-amino-2-oxopropyl phosphate</name>
        <dbReference type="ChEBI" id="CHEBI:57279"/>
    </ligand>
</feature>
<dbReference type="NCBIfam" id="TIGR00559">
    <property type="entry name" value="pdxJ"/>
    <property type="match status" value="1"/>
</dbReference>
<dbReference type="InterPro" id="IPR013785">
    <property type="entry name" value="Aldolase_TIM"/>
</dbReference>
<dbReference type="Pfam" id="PF03740">
    <property type="entry name" value="PdxJ"/>
    <property type="match status" value="1"/>
</dbReference>
<dbReference type="Proteomes" id="UP001524587">
    <property type="component" value="Unassembled WGS sequence"/>
</dbReference>
<dbReference type="EC" id="2.6.99.2" evidence="4 5"/>
<comment type="subunit">
    <text evidence="4">Homooctamer; tetramer of dimers.</text>
</comment>
<keyword evidence="7" id="KW-1185">Reference proteome</keyword>
<keyword evidence="2 4" id="KW-0808">Transferase</keyword>
<comment type="pathway">
    <text evidence="4">Cofactor biosynthesis; pyridoxine 5'-phosphate biosynthesis; pyridoxine 5'-phosphate from D-erythrose 4-phosphate: step 5/5.</text>
</comment>
<comment type="catalytic activity">
    <reaction evidence="4">
        <text>3-amino-2-oxopropyl phosphate + 1-deoxy-D-xylulose 5-phosphate = pyridoxine 5'-phosphate + phosphate + 2 H2O + H(+)</text>
        <dbReference type="Rhea" id="RHEA:15265"/>
        <dbReference type="ChEBI" id="CHEBI:15377"/>
        <dbReference type="ChEBI" id="CHEBI:15378"/>
        <dbReference type="ChEBI" id="CHEBI:43474"/>
        <dbReference type="ChEBI" id="CHEBI:57279"/>
        <dbReference type="ChEBI" id="CHEBI:57792"/>
        <dbReference type="ChEBI" id="CHEBI:58589"/>
        <dbReference type="EC" id="2.6.99.2"/>
    </reaction>
</comment>
<dbReference type="RefSeq" id="WP_422864683.1">
    <property type="nucleotide sequence ID" value="NZ_JAMSKV010000010.1"/>
</dbReference>
<feature type="binding site" evidence="4">
    <location>
        <position position="102"/>
    </location>
    <ligand>
        <name>1-deoxy-D-xylulose 5-phosphate</name>
        <dbReference type="ChEBI" id="CHEBI:57792"/>
    </ligand>
</feature>
<dbReference type="InterPro" id="IPR036130">
    <property type="entry name" value="Pyridoxine-5'_phos_synth"/>
</dbReference>
<comment type="function">
    <text evidence="4">Catalyzes the complicated ring closure reaction between the two acyclic compounds 1-deoxy-D-xylulose-5-phosphate (DXP) and 3-amino-2-oxopropyl phosphate (1-amino-acetone-3-phosphate or AAP) to form pyridoxine 5'-phosphate (PNP) and inorganic phosphate.</text>
</comment>
<dbReference type="NCBIfam" id="NF003627">
    <property type="entry name" value="PRK05265.1-5"/>
    <property type="match status" value="1"/>
</dbReference>
<evidence type="ECO:0000313" key="6">
    <source>
        <dbReference type="EMBL" id="MCQ8279197.1"/>
    </source>
</evidence>
<feature type="active site" description="Proton donor" evidence="4">
    <location>
        <position position="188"/>
    </location>
</feature>